<dbReference type="InterPro" id="IPR043168">
    <property type="entry name" value="DegV_C"/>
</dbReference>
<gene>
    <name evidence="2" type="ORF">D9543_03115</name>
</gene>
<accession>A0A3M0GCX1</accession>
<name>A0A3M0GCX1_9CORY</name>
<evidence type="ECO:0000313" key="2">
    <source>
        <dbReference type="EMBL" id="RMB63001.1"/>
    </source>
</evidence>
<proteinExistence type="predicted"/>
<dbReference type="SUPFAM" id="SSF82549">
    <property type="entry name" value="DAK1/DegV-like"/>
    <property type="match status" value="1"/>
</dbReference>
<keyword evidence="1" id="KW-0446">Lipid-binding</keyword>
<protein>
    <submittedName>
        <fullName evidence="2">DegV family EDD domain-containing protein</fullName>
    </submittedName>
</protein>
<dbReference type="GeneID" id="92745614"/>
<evidence type="ECO:0000256" key="1">
    <source>
        <dbReference type="ARBA" id="ARBA00023121"/>
    </source>
</evidence>
<dbReference type="EMBL" id="REGC01000003">
    <property type="protein sequence ID" value="RMB63001.1"/>
    <property type="molecule type" value="Genomic_DNA"/>
</dbReference>
<dbReference type="InterPro" id="IPR050270">
    <property type="entry name" value="DegV_domain_contain"/>
</dbReference>
<dbReference type="GO" id="GO:0008289">
    <property type="term" value="F:lipid binding"/>
    <property type="evidence" value="ECO:0007669"/>
    <property type="project" value="UniProtKB-KW"/>
</dbReference>
<dbReference type="Gene3D" id="3.40.50.10170">
    <property type="match status" value="1"/>
</dbReference>
<dbReference type="PANTHER" id="PTHR33434:SF2">
    <property type="entry name" value="FATTY ACID-BINDING PROTEIN TM_1468"/>
    <property type="match status" value="1"/>
</dbReference>
<dbReference type="PROSITE" id="PS51482">
    <property type="entry name" value="DEGV"/>
    <property type="match status" value="1"/>
</dbReference>
<dbReference type="AlphaFoldDB" id="A0A3M0GCX1"/>
<reference evidence="2 3" key="1">
    <citation type="submission" date="2018-10" db="EMBL/GenBank/DDBJ databases">
        <title>Corynebacterium macginleyi genome sequencing and assembly of the type strain and two clinical samples.</title>
        <authorList>
            <person name="Bernier A.-M."/>
            <person name="Bernard K."/>
        </authorList>
    </citation>
    <scope>NUCLEOTIDE SEQUENCE [LARGE SCALE GENOMIC DNA]</scope>
    <source>
        <strain evidence="2 3">NML 120205</strain>
    </source>
</reference>
<sequence>MTVRVVTDSAASLPPETAAALAITVIDLHVLDSEDHSGKLRTTSGLSSLELAAAYGREMEKSQDDGVIAIHLSKKLSSTWSAAAAAAAVFPDTVRVIDSGSAGMVTGAAAMAAATKAAQGAALEECHAAALDSIGRAATWLYLHSIEDMRRSGRMSAATAMLSTAFLASKPIMSIVDGKLELVGKTRTQTKAFTKLVEMISARAAGKPAFIAIQHNQTSEAADKLQSLLRDALPEGTSFINTPLTEVLAVHAGPSAIGVSAVFST</sequence>
<evidence type="ECO:0000313" key="3">
    <source>
        <dbReference type="Proteomes" id="UP000270649"/>
    </source>
</evidence>
<organism evidence="2 3">
    <name type="scientific">Corynebacterium macginleyi</name>
    <dbReference type="NCBI Taxonomy" id="38290"/>
    <lineage>
        <taxon>Bacteria</taxon>
        <taxon>Bacillati</taxon>
        <taxon>Actinomycetota</taxon>
        <taxon>Actinomycetes</taxon>
        <taxon>Mycobacteriales</taxon>
        <taxon>Corynebacteriaceae</taxon>
        <taxon>Corynebacterium</taxon>
    </lineage>
</organism>
<dbReference type="PANTHER" id="PTHR33434">
    <property type="entry name" value="DEGV DOMAIN-CONTAINING PROTEIN DR_1986-RELATED"/>
    <property type="match status" value="1"/>
</dbReference>
<comment type="caution">
    <text evidence="2">The sequence shown here is derived from an EMBL/GenBank/DDBJ whole genome shotgun (WGS) entry which is preliminary data.</text>
</comment>
<dbReference type="RefSeq" id="WP_121910439.1">
    <property type="nucleotide sequence ID" value="NZ_CP069516.1"/>
</dbReference>
<dbReference type="Pfam" id="PF02645">
    <property type="entry name" value="DegV"/>
    <property type="match status" value="1"/>
</dbReference>
<dbReference type="Gene3D" id="3.30.1180.10">
    <property type="match status" value="1"/>
</dbReference>
<dbReference type="NCBIfam" id="TIGR00762">
    <property type="entry name" value="DegV"/>
    <property type="match status" value="1"/>
</dbReference>
<dbReference type="InterPro" id="IPR003797">
    <property type="entry name" value="DegV"/>
</dbReference>
<dbReference type="Proteomes" id="UP000270649">
    <property type="component" value="Unassembled WGS sequence"/>
</dbReference>